<dbReference type="Proteomes" id="UP000887578">
    <property type="component" value="Unplaced"/>
</dbReference>
<dbReference type="InterPro" id="IPR056072">
    <property type="entry name" value="SNTX_MACPF/CDC-like_dom"/>
</dbReference>
<accession>A0A914QAK7</accession>
<sequence>MNETLWKQSLGRSVSLGDCYDATTEQFTGRNIFNKKLTKEVIREHNIRNQSWNYDFSNSTASKLSMFSLDGELKLSLLCDVLPNIAGSAKFVKNSITNKEEIRCTFALFTNTIEQRIEIDDVDLLNFYNDHTKIDSFKGTHVVTRLKWGANAVAELFIENDENLGKMEITGAIKANLGKIADIALSDASITGNVKYENFNLSKINKIRWSVNADVDLNTKTPKNAEEALNIIYHLPEKIKEEGNGRPLEFCLLPLKELKETLGCTKTTNAIFHKIQNSEILKVEHQFKEIETSRLDLLTLRDLMMRNIDYDHAAFESTMLVSNKDIYILSYSFNKIKENRQWLENYQYFCKLNEQHKDEHMFCMIDFDITPEIQSSQDLAAEPQIHKVFNGKIVVKNILNEIKLFESVCSVRCTQVHEKENHDYEKLSPVQFPCPNANNTQSVGLSRSMSDDEDLISSDNEDEEAKTTECQAYHIPYGKYVLNFIDTPGLGKSTF</sequence>
<feature type="region of interest" description="Disordered" evidence="1">
    <location>
        <begin position="441"/>
        <end position="465"/>
    </location>
</feature>
<reference evidence="5" key="1">
    <citation type="submission" date="2022-11" db="UniProtKB">
        <authorList>
            <consortium name="WormBaseParasite"/>
        </authorList>
    </citation>
    <scope>IDENTIFICATION</scope>
</reference>
<organism evidence="4 5">
    <name type="scientific">Panagrolaimus davidi</name>
    <dbReference type="NCBI Taxonomy" id="227884"/>
    <lineage>
        <taxon>Eukaryota</taxon>
        <taxon>Metazoa</taxon>
        <taxon>Ecdysozoa</taxon>
        <taxon>Nematoda</taxon>
        <taxon>Chromadorea</taxon>
        <taxon>Rhabditida</taxon>
        <taxon>Tylenchina</taxon>
        <taxon>Panagrolaimomorpha</taxon>
        <taxon>Panagrolaimoidea</taxon>
        <taxon>Panagrolaimidae</taxon>
        <taxon>Panagrolaimus</taxon>
    </lineage>
</organism>
<dbReference type="WBParaSite" id="PDA_v2.g26215.t1">
    <property type="protein sequence ID" value="PDA_v2.g26215.t1"/>
    <property type="gene ID" value="PDA_v2.g26215"/>
</dbReference>
<evidence type="ECO:0000256" key="1">
    <source>
        <dbReference type="SAM" id="MobiDB-lite"/>
    </source>
</evidence>
<protein>
    <submittedName>
        <fullName evidence="5">Uncharacterized protein</fullName>
    </submittedName>
</protein>
<evidence type="ECO:0000313" key="4">
    <source>
        <dbReference type="Proteomes" id="UP000887578"/>
    </source>
</evidence>
<name>A0A914QAK7_9BILA</name>
<dbReference type="PANTHER" id="PTHR31594">
    <property type="entry name" value="AIG1-TYPE G DOMAIN-CONTAINING PROTEIN"/>
    <property type="match status" value="1"/>
</dbReference>
<feature type="domain" description="DUF7656" evidence="3">
    <location>
        <begin position="308"/>
        <end position="402"/>
    </location>
</feature>
<dbReference type="InterPro" id="IPR056073">
    <property type="entry name" value="DUF7656"/>
</dbReference>
<dbReference type="AlphaFoldDB" id="A0A914QAK7"/>
<feature type="compositionally biased region" description="Acidic residues" evidence="1">
    <location>
        <begin position="451"/>
        <end position="464"/>
    </location>
</feature>
<evidence type="ECO:0000313" key="5">
    <source>
        <dbReference type="WBParaSite" id="PDA_v2.g26215.t1"/>
    </source>
</evidence>
<dbReference type="Pfam" id="PF24676">
    <property type="entry name" value="DUF7656"/>
    <property type="match status" value="1"/>
</dbReference>
<proteinExistence type="predicted"/>
<keyword evidence="4" id="KW-1185">Reference proteome</keyword>
<dbReference type="Pfam" id="PF24674">
    <property type="entry name" value="MACPF_SNTX"/>
    <property type="match status" value="1"/>
</dbReference>
<dbReference type="PANTHER" id="PTHR31594:SF14">
    <property type="entry name" value="FIBRONECTIN TYPE-III DOMAIN-CONTAINING PROTEIN"/>
    <property type="match status" value="1"/>
</dbReference>
<dbReference type="InterPro" id="IPR052090">
    <property type="entry name" value="Cytolytic_pore-forming_toxin"/>
</dbReference>
<evidence type="ECO:0000259" key="3">
    <source>
        <dbReference type="Pfam" id="PF24676"/>
    </source>
</evidence>
<feature type="domain" description="SNTX MACPF/CDC-like" evidence="2">
    <location>
        <begin position="9"/>
        <end position="263"/>
    </location>
</feature>
<evidence type="ECO:0000259" key="2">
    <source>
        <dbReference type="Pfam" id="PF24674"/>
    </source>
</evidence>